<dbReference type="OrthoDB" id="9631130at2759"/>
<dbReference type="InterPro" id="IPR036179">
    <property type="entry name" value="Ig-like_dom_sf"/>
</dbReference>
<dbReference type="Pfam" id="PF07686">
    <property type="entry name" value="V-set"/>
    <property type="match status" value="1"/>
</dbReference>
<name>A0A8M1GBF3_URSMA</name>
<accession>A0A8M1GBF3</accession>
<keyword evidence="1 7" id="KW-0732">Signal</keyword>
<dbReference type="AlphaFoldDB" id="A0A8M1GBF3"/>
<evidence type="ECO:0000256" key="3">
    <source>
        <dbReference type="ARBA" id="ARBA00023130"/>
    </source>
</evidence>
<protein>
    <submittedName>
        <fullName evidence="10">Uncharacterized protein LOC121104339</fullName>
    </submittedName>
</protein>
<evidence type="ECO:0000259" key="8">
    <source>
        <dbReference type="PROSITE" id="PS50835"/>
    </source>
</evidence>
<evidence type="ECO:0000256" key="2">
    <source>
        <dbReference type="ARBA" id="ARBA00022859"/>
    </source>
</evidence>
<gene>
    <name evidence="10" type="primary">LOC121104339</name>
</gene>
<dbReference type="InterPro" id="IPR013783">
    <property type="entry name" value="Ig-like_fold"/>
</dbReference>
<dbReference type="GO" id="GO:0042101">
    <property type="term" value="C:T cell receptor complex"/>
    <property type="evidence" value="ECO:0007669"/>
    <property type="project" value="UniProtKB-KW"/>
</dbReference>
<evidence type="ECO:0000256" key="7">
    <source>
        <dbReference type="SAM" id="SignalP"/>
    </source>
</evidence>
<dbReference type="InterPro" id="IPR013106">
    <property type="entry name" value="Ig_V-set"/>
</dbReference>
<organism evidence="9 10">
    <name type="scientific">Ursus maritimus</name>
    <name type="common">Polar bear</name>
    <name type="synonym">Thalarctos maritimus</name>
    <dbReference type="NCBI Taxonomy" id="29073"/>
    <lineage>
        <taxon>Eukaryota</taxon>
        <taxon>Metazoa</taxon>
        <taxon>Chordata</taxon>
        <taxon>Craniata</taxon>
        <taxon>Vertebrata</taxon>
        <taxon>Euteleostomi</taxon>
        <taxon>Mammalia</taxon>
        <taxon>Eutheria</taxon>
        <taxon>Laurasiatheria</taxon>
        <taxon>Carnivora</taxon>
        <taxon>Caniformia</taxon>
        <taxon>Ursidae</taxon>
        <taxon>Ursus</taxon>
    </lineage>
</organism>
<dbReference type="SUPFAM" id="SSF48726">
    <property type="entry name" value="Immunoglobulin"/>
    <property type="match status" value="1"/>
</dbReference>
<keyword evidence="3" id="KW-1064">Adaptive immunity</keyword>
<dbReference type="PROSITE" id="PS50835">
    <property type="entry name" value="IG_LIKE"/>
    <property type="match status" value="1"/>
</dbReference>
<evidence type="ECO:0000256" key="4">
    <source>
        <dbReference type="ARBA" id="ARBA00023170"/>
    </source>
</evidence>
<keyword evidence="2" id="KW-0391">Immunity</keyword>
<feature type="domain" description="Ig-like" evidence="8">
    <location>
        <begin position="23"/>
        <end position="114"/>
    </location>
</feature>
<reference evidence="10" key="1">
    <citation type="submission" date="2025-08" db="UniProtKB">
        <authorList>
            <consortium name="RefSeq"/>
        </authorList>
    </citation>
    <scope>IDENTIFICATION</scope>
    <source>
        <tissue evidence="10">Whole blood</tissue>
    </source>
</reference>
<dbReference type="GO" id="GO:0042605">
    <property type="term" value="F:peptide antigen binding"/>
    <property type="evidence" value="ECO:0007669"/>
    <property type="project" value="TreeGrafter"/>
</dbReference>
<feature type="signal peptide" evidence="7">
    <location>
        <begin position="1"/>
        <end position="21"/>
    </location>
</feature>
<dbReference type="KEGG" id="umr:121104339"/>
<dbReference type="SMART" id="SM00406">
    <property type="entry name" value="IGv"/>
    <property type="match status" value="1"/>
</dbReference>
<evidence type="ECO:0000256" key="6">
    <source>
        <dbReference type="ARBA" id="ARBA00043266"/>
    </source>
</evidence>
<dbReference type="GO" id="GO:0002250">
    <property type="term" value="P:adaptive immune response"/>
    <property type="evidence" value="ECO:0007669"/>
    <property type="project" value="UniProtKB-KW"/>
</dbReference>
<dbReference type="PANTHER" id="PTHR19343">
    <property type="entry name" value="T CELL RECEPTOR ALPHA VARIABLE 1-2"/>
    <property type="match status" value="1"/>
</dbReference>
<keyword evidence="4" id="KW-0675">Receptor</keyword>
<evidence type="ECO:0000313" key="10">
    <source>
        <dbReference type="RefSeq" id="XP_040492981.1"/>
    </source>
</evidence>
<dbReference type="PANTHER" id="PTHR19343:SF0">
    <property type="entry name" value="T CELL RECEPTOR ALPHA VARIABLE 23_DELTA VARIABLE 6"/>
    <property type="match status" value="1"/>
</dbReference>
<dbReference type="InterPro" id="IPR051006">
    <property type="entry name" value="TCR_variable_domain"/>
</dbReference>
<sequence length="236" mass="27091">MEIPVRASLILLCVQLTWSNGQPPIEQSPPHLKVREGRSFTVNCSYRDNTLGFFQWLRQDPGKSPHVLIEVRSNEKEKISGRFTASLNSEEQHFSLRVNESHPHDSSTVLCAASGTVLFRHPYPAPKPCSALHPLPQGLRGTGFNFEQRETPGAFYNLMSNISFEDDGQRDDVFKYHLMYFVSQCESVFTLLKLVQNPEAPYQKGERTKEQRENRINFLPLSSFVDFYKYTENTKS</sequence>
<proteinExistence type="predicted"/>
<dbReference type="Gene3D" id="2.60.40.10">
    <property type="entry name" value="Immunoglobulins"/>
    <property type="match status" value="1"/>
</dbReference>
<keyword evidence="5" id="KW-0393">Immunoglobulin domain</keyword>
<dbReference type="RefSeq" id="XP_040492981.1">
    <property type="nucleotide sequence ID" value="XM_040637047.1"/>
</dbReference>
<keyword evidence="6" id="KW-1279">T cell receptor</keyword>
<evidence type="ECO:0000256" key="1">
    <source>
        <dbReference type="ARBA" id="ARBA00022729"/>
    </source>
</evidence>
<dbReference type="InterPro" id="IPR007110">
    <property type="entry name" value="Ig-like_dom"/>
</dbReference>
<dbReference type="Proteomes" id="UP000261680">
    <property type="component" value="Unplaced"/>
</dbReference>
<keyword evidence="9" id="KW-1185">Reference proteome</keyword>
<evidence type="ECO:0000313" key="9">
    <source>
        <dbReference type="Proteomes" id="UP000261680"/>
    </source>
</evidence>
<feature type="chain" id="PRO_5035444955" evidence="7">
    <location>
        <begin position="22"/>
        <end position="236"/>
    </location>
</feature>
<evidence type="ECO:0000256" key="5">
    <source>
        <dbReference type="ARBA" id="ARBA00023319"/>
    </source>
</evidence>
<dbReference type="GeneID" id="121104339"/>